<dbReference type="EMBL" id="CP020931">
    <property type="protein sequence ID" value="ARM82852.1"/>
    <property type="molecule type" value="Genomic_DNA"/>
</dbReference>
<name>A0A1W6K685_9GAMM</name>
<dbReference type="EMBL" id="FOTV01000010">
    <property type="protein sequence ID" value="SFL78952.1"/>
    <property type="molecule type" value="Genomic_DNA"/>
</dbReference>
<reference evidence="2 4" key="1">
    <citation type="submission" date="2016-10" db="EMBL/GenBank/DDBJ databases">
        <authorList>
            <person name="Varghese N."/>
            <person name="Submissions S."/>
        </authorList>
    </citation>
    <scope>NUCLEOTIDE SEQUENCE [LARGE SCALE GENOMIC DNA]</scope>
    <source>
        <strain evidence="2 4">DSM 26291</strain>
    </source>
</reference>
<gene>
    <name evidence="1" type="ORF">MARSALSMR5_00755</name>
    <name evidence="2" type="ORF">SAMN04487868_11055</name>
</gene>
<dbReference type="AlphaFoldDB" id="A0A1W6K685"/>
<dbReference type="Proteomes" id="UP000199211">
    <property type="component" value="Unassembled WGS sequence"/>
</dbReference>
<reference evidence="1 3" key="2">
    <citation type="submission" date="2017-04" db="EMBL/GenBank/DDBJ databases">
        <title>Genome Sequence of Marinobacter salarius strain SMR5 Isolated from a culture of the Diatom Skeletonema marinoi.</title>
        <authorList>
            <person name="Topel M."/>
            <person name="Pinder M.I.M."/>
            <person name="Johansson O.N."/>
            <person name="Kourtchenko O."/>
            <person name="Godhe A."/>
            <person name="Clarke A.K."/>
        </authorList>
    </citation>
    <scope>NUCLEOTIDE SEQUENCE [LARGE SCALE GENOMIC DNA]</scope>
    <source>
        <strain evidence="1 3">SMR5</strain>
    </source>
</reference>
<accession>A0A1W6K685</accession>
<organism evidence="1 3">
    <name type="scientific">Marinobacter salarius</name>
    <dbReference type="NCBI Taxonomy" id="1420917"/>
    <lineage>
        <taxon>Bacteria</taxon>
        <taxon>Pseudomonadati</taxon>
        <taxon>Pseudomonadota</taxon>
        <taxon>Gammaproteobacteria</taxon>
        <taxon>Pseudomonadales</taxon>
        <taxon>Marinobacteraceae</taxon>
        <taxon>Marinobacter</taxon>
    </lineage>
</organism>
<evidence type="ECO:0000313" key="4">
    <source>
        <dbReference type="Proteomes" id="UP000199211"/>
    </source>
</evidence>
<dbReference type="Proteomes" id="UP000193100">
    <property type="component" value="Chromosome"/>
</dbReference>
<keyword evidence="4" id="KW-1185">Reference proteome</keyword>
<evidence type="ECO:0000313" key="3">
    <source>
        <dbReference type="Proteomes" id="UP000193100"/>
    </source>
</evidence>
<proteinExistence type="predicted"/>
<sequence length="61" mass="7052">MVIRHYTCLYALFAKRLLALTERKNSNQCQYLRWQKSVQLNVPAPIKTNKRQASGAEGEQS</sequence>
<evidence type="ECO:0000313" key="2">
    <source>
        <dbReference type="EMBL" id="SFL78952.1"/>
    </source>
</evidence>
<evidence type="ECO:0000313" key="1">
    <source>
        <dbReference type="EMBL" id="ARM82852.1"/>
    </source>
</evidence>
<accession>A0A1I4KJJ8</accession>
<protein>
    <submittedName>
        <fullName evidence="1">Uncharacterized protein</fullName>
    </submittedName>
</protein>